<reference evidence="1" key="1">
    <citation type="journal article" date="2013" name="Nat. Commun.">
        <title>Whole-genome sequencing of Oryza brachyantha reveals mechanisms underlying Oryza genome evolution.</title>
        <authorList>
            <person name="Chen J."/>
            <person name="Huang Q."/>
            <person name="Gao D."/>
            <person name="Wang J."/>
            <person name="Lang Y."/>
            <person name="Liu T."/>
            <person name="Li B."/>
            <person name="Bai Z."/>
            <person name="Luis Goicoechea J."/>
            <person name="Liang C."/>
            <person name="Chen C."/>
            <person name="Zhang W."/>
            <person name="Sun S."/>
            <person name="Liao Y."/>
            <person name="Zhang X."/>
            <person name="Yang L."/>
            <person name="Song C."/>
            <person name="Wang M."/>
            <person name="Shi J."/>
            <person name="Liu G."/>
            <person name="Liu J."/>
            <person name="Zhou H."/>
            <person name="Zhou W."/>
            <person name="Yu Q."/>
            <person name="An N."/>
            <person name="Chen Y."/>
            <person name="Cai Q."/>
            <person name="Wang B."/>
            <person name="Liu B."/>
            <person name="Min J."/>
            <person name="Huang Y."/>
            <person name="Wu H."/>
            <person name="Li Z."/>
            <person name="Zhang Y."/>
            <person name="Yin Y."/>
            <person name="Song W."/>
            <person name="Jiang J."/>
            <person name="Jackson S.A."/>
            <person name="Wing R.A."/>
            <person name="Wang J."/>
            <person name="Chen M."/>
        </authorList>
    </citation>
    <scope>NUCLEOTIDE SEQUENCE [LARGE SCALE GENOMIC DNA]</scope>
    <source>
        <strain evidence="1">cv. IRGC 101232</strain>
    </source>
</reference>
<proteinExistence type="predicted"/>
<accession>J3LNC6</accession>
<evidence type="ECO:0000313" key="1">
    <source>
        <dbReference type="EnsemblPlants" id="OB03G25520.1"/>
    </source>
</evidence>
<name>J3LNC6_ORYBR</name>
<dbReference type="Proteomes" id="UP000006038">
    <property type="component" value="Chromosome 3"/>
</dbReference>
<evidence type="ECO:0000313" key="2">
    <source>
        <dbReference type="Proteomes" id="UP000006038"/>
    </source>
</evidence>
<keyword evidence="2" id="KW-1185">Reference proteome</keyword>
<dbReference type="AlphaFoldDB" id="J3LNC6"/>
<protein>
    <submittedName>
        <fullName evidence="1">Uncharacterized protein</fullName>
    </submittedName>
</protein>
<dbReference type="EnsemblPlants" id="OB03G25520.1">
    <property type="protein sequence ID" value="OB03G25520.1"/>
    <property type="gene ID" value="OB03G25520"/>
</dbReference>
<reference evidence="1" key="2">
    <citation type="submission" date="2013-04" db="UniProtKB">
        <authorList>
            <consortium name="EnsemblPlants"/>
        </authorList>
    </citation>
    <scope>IDENTIFICATION</scope>
</reference>
<dbReference type="Gramene" id="OB03G25520.1">
    <property type="protein sequence ID" value="OB03G25520.1"/>
    <property type="gene ID" value="OB03G25520"/>
</dbReference>
<organism evidence="1">
    <name type="scientific">Oryza brachyantha</name>
    <name type="common">malo sina</name>
    <dbReference type="NCBI Taxonomy" id="4533"/>
    <lineage>
        <taxon>Eukaryota</taxon>
        <taxon>Viridiplantae</taxon>
        <taxon>Streptophyta</taxon>
        <taxon>Embryophyta</taxon>
        <taxon>Tracheophyta</taxon>
        <taxon>Spermatophyta</taxon>
        <taxon>Magnoliopsida</taxon>
        <taxon>Liliopsida</taxon>
        <taxon>Poales</taxon>
        <taxon>Poaceae</taxon>
        <taxon>BOP clade</taxon>
        <taxon>Oryzoideae</taxon>
        <taxon>Oryzeae</taxon>
        <taxon>Oryzinae</taxon>
        <taxon>Oryza</taxon>
    </lineage>
</organism>
<dbReference type="HOGENOM" id="CLU_2838742_0_0_1"/>
<sequence length="66" mass="7459">MSCTPSYFAQHHSNYTFSVLKRPRVLRYKNLRGPLNKMNPATVAHPIASAWCSFTRTSASETVPTM</sequence>